<reference evidence="3 4" key="1">
    <citation type="submission" date="2017-07" db="EMBL/GenBank/DDBJ databases">
        <title>Genome sequence of the Sordaria macrospora wild type strain R19027.</title>
        <authorList>
            <person name="Nowrousian M."/>
            <person name="Teichert I."/>
            <person name="Kueck U."/>
        </authorList>
    </citation>
    <scope>NUCLEOTIDE SEQUENCE [LARGE SCALE GENOMIC DNA]</scope>
    <source>
        <strain evidence="3 4">R19027</strain>
        <tissue evidence="3">Mycelium</tissue>
    </source>
</reference>
<comment type="caution">
    <text evidence="3">The sequence shown here is derived from an EMBL/GenBank/DDBJ whole genome shotgun (WGS) entry which is preliminary data.</text>
</comment>
<name>A0A8S8ZGM5_SORMA</name>
<feature type="region of interest" description="Disordered" evidence="1">
    <location>
        <begin position="341"/>
        <end position="375"/>
    </location>
</feature>
<dbReference type="EMBL" id="NMPR01000124">
    <property type="protein sequence ID" value="KAA8629764.1"/>
    <property type="molecule type" value="Genomic_DNA"/>
</dbReference>
<evidence type="ECO:0000313" key="3">
    <source>
        <dbReference type="EMBL" id="KAA8629764.1"/>
    </source>
</evidence>
<feature type="compositionally biased region" description="Acidic residues" evidence="1">
    <location>
        <begin position="345"/>
        <end position="358"/>
    </location>
</feature>
<accession>A0A8S8ZGM5</accession>
<organism evidence="3 4">
    <name type="scientific">Sordaria macrospora</name>
    <dbReference type="NCBI Taxonomy" id="5147"/>
    <lineage>
        <taxon>Eukaryota</taxon>
        <taxon>Fungi</taxon>
        <taxon>Dikarya</taxon>
        <taxon>Ascomycota</taxon>
        <taxon>Pezizomycotina</taxon>
        <taxon>Sordariomycetes</taxon>
        <taxon>Sordariomycetidae</taxon>
        <taxon>Sordariales</taxon>
        <taxon>Sordariaceae</taxon>
        <taxon>Sordaria</taxon>
    </lineage>
</organism>
<proteinExistence type="predicted"/>
<dbReference type="InterPro" id="IPR021264">
    <property type="entry name" value="AFUB_079030/YDR124W-like"/>
</dbReference>
<evidence type="ECO:0000259" key="2">
    <source>
        <dbReference type="Pfam" id="PF11001"/>
    </source>
</evidence>
<gene>
    <name evidence="3" type="ORF">SMACR_01964</name>
</gene>
<feature type="region of interest" description="Disordered" evidence="1">
    <location>
        <begin position="143"/>
        <end position="163"/>
    </location>
</feature>
<evidence type="ECO:0000256" key="1">
    <source>
        <dbReference type="SAM" id="MobiDB-lite"/>
    </source>
</evidence>
<feature type="compositionally biased region" description="Basic residues" evidence="1">
    <location>
        <begin position="143"/>
        <end position="153"/>
    </location>
</feature>
<feature type="compositionally biased region" description="Polar residues" evidence="1">
    <location>
        <begin position="556"/>
        <end position="568"/>
    </location>
</feature>
<dbReference type="Proteomes" id="UP000433876">
    <property type="component" value="Unassembled WGS sequence"/>
</dbReference>
<dbReference type="Pfam" id="PF11001">
    <property type="entry name" value="AFUB_07903_YDR124W_hel"/>
    <property type="match status" value="1"/>
</dbReference>
<feature type="region of interest" description="Disordered" evidence="1">
    <location>
        <begin position="1"/>
        <end position="37"/>
    </location>
</feature>
<dbReference type="OMA" id="MAEDKMP"/>
<feature type="compositionally biased region" description="Polar residues" evidence="1">
    <location>
        <begin position="518"/>
        <end position="548"/>
    </location>
</feature>
<feature type="domain" description="Subtelomeric hrmA-associated cluster protein AFUB-079030/YDR124W-like helical bundle" evidence="2">
    <location>
        <begin position="172"/>
        <end position="317"/>
    </location>
</feature>
<dbReference type="PANTHER" id="PTHR36102">
    <property type="entry name" value="CHROMOSOME 10, WHOLE GENOME SHOTGUN SEQUENCE"/>
    <property type="match status" value="1"/>
</dbReference>
<sequence>MVNTYNGHGHYTRPQWTTERPTGEHMPDNGRYYDTGIRTPPPTIGDVLRDQCKINHQSFFLAVLTEDGRTVYFTGPNKLPEGEIQRYFDMERFIRYQKRAAESGLAGAYDEMSFGPEYGRRGSDRRLEAPEQFYDHAPPTYRTRKRQRANVPRRVRDDDEPAVTVSAKKGIRINNAQEVGDFYDQRFKKIQQNTCKLIAKAWIKAIAPKKQSTHPYTGTKIPDWWPKPLGPSKDEGMRHKEPDHLFKPERLRLLCHLLRLIVEPNSQQHPSIRAQELTVAKLEELTMEAMGGFFNDRANPNQAKKKPFLKEIFKVAKVEEQYKRGEIDGDTVVYVMADNSQTDFPSDDEDDACREEDDEHHLSVMPSRLSPPKTTMPHALMPIPTTDHSPTTNIQPGFVSEMPIRNQYSTTLMPPDLTPDQHYVENGGISVGGQASLQQHGAPVQMQEMIPSPHETSRRPPLFSPASDYASTTASGLYPGAWQQTTTAPGSAAMYSFGTPSQQPQQPPHPPLPHPQGTFVSHQGVQIGQNQPPYMGSSFDTLPHTSNGLFRGPNVGQGSVSHGQSYPSYMQHDSRGLPGDMKMDPSNRGLPPH</sequence>
<evidence type="ECO:0000313" key="4">
    <source>
        <dbReference type="Proteomes" id="UP000433876"/>
    </source>
</evidence>
<dbReference type="PANTHER" id="PTHR36102:SF1">
    <property type="entry name" value="YDR124W-LIKE HELICAL BUNDLE DOMAIN-CONTAINING PROTEIN"/>
    <property type="match status" value="1"/>
</dbReference>
<feature type="region of interest" description="Disordered" evidence="1">
    <location>
        <begin position="491"/>
        <end position="593"/>
    </location>
</feature>
<protein>
    <recommendedName>
        <fullName evidence="2">Subtelomeric hrmA-associated cluster protein AFUB-079030/YDR124W-like helical bundle domain-containing protein</fullName>
    </recommendedName>
</protein>
<dbReference type="AlphaFoldDB" id="A0A8S8ZGM5"/>
<feature type="compositionally biased region" description="Pro residues" evidence="1">
    <location>
        <begin position="505"/>
        <end position="514"/>
    </location>
</feature>
<dbReference type="VEuPathDB" id="FungiDB:SMAC_01964"/>
<dbReference type="InterPro" id="IPR047092">
    <property type="entry name" value="AFUB_07903/YDR124W-like_hel"/>
</dbReference>